<dbReference type="SUPFAM" id="SSF56645">
    <property type="entry name" value="Acyl-CoA dehydrogenase NM domain-like"/>
    <property type="match status" value="1"/>
</dbReference>
<keyword evidence="5 6" id="KW-0560">Oxidoreductase</keyword>
<keyword evidence="3 6" id="KW-0285">Flavoprotein</keyword>
<dbReference type="SUPFAM" id="SSF47203">
    <property type="entry name" value="Acyl-CoA dehydrogenase C-terminal domain-like"/>
    <property type="match status" value="1"/>
</dbReference>
<dbReference type="InterPro" id="IPR009075">
    <property type="entry name" value="AcylCo_DH/oxidase_C"/>
</dbReference>
<dbReference type="eggNOG" id="COG1960">
    <property type="taxonomic scope" value="Bacteria"/>
</dbReference>
<evidence type="ECO:0000259" key="8">
    <source>
        <dbReference type="Pfam" id="PF02770"/>
    </source>
</evidence>
<dbReference type="InterPro" id="IPR013786">
    <property type="entry name" value="AcylCoA_DH/ox_N"/>
</dbReference>
<feature type="domain" description="Acyl-CoA dehydrogenase/oxidase C-terminal" evidence="7">
    <location>
        <begin position="229"/>
        <end position="377"/>
    </location>
</feature>
<name>D7CSL4_TRURR</name>
<evidence type="ECO:0000313" key="10">
    <source>
        <dbReference type="EMBL" id="ADI15434.1"/>
    </source>
</evidence>
<evidence type="ECO:0000256" key="6">
    <source>
        <dbReference type="RuleBase" id="RU362125"/>
    </source>
</evidence>
<evidence type="ECO:0000259" key="9">
    <source>
        <dbReference type="Pfam" id="PF02771"/>
    </source>
</evidence>
<dbReference type="AlphaFoldDB" id="D7CSL4"/>
<dbReference type="EC" id="1.3.8.1" evidence="10"/>
<dbReference type="PANTHER" id="PTHR43884">
    <property type="entry name" value="ACYL-COA DEHYDROGENASE"/>
    <property type="match status" value="1"/>
</dbReference>
<dbReference type="STRING" id="649638.Trad_2324"/>
<evidence type="ECO:0000256" key="2">
    <source>
        <dbReference type="ARBA" id="ARBA00009347"/>
    </source>
</evidence>
<proteinExistence type="inferred from homology"/>
<comment type="similarity">
    <text evidence="2 6">Belongs to the acyl-CoA dehydrogenase family.</text>
</comment>
<feature type="domain" description="Acyl-CoA oxidase/dehydrogenase middle" evidence="8">
    <location>
        <begin position="122"/>
        <end position="217"/>
    </location>
</feature>
<dbReference type="Gene3D" id="1.10.540.10">
    <property type="entry name" value="Acyl-CoA dehydrogenase/oxidase, N-terminal domain"/>
    <property type="match status" value="1"/>
</dbReference>
<dbReference type="PANTHER" id="PTHR43884:SF12">
    <property type="entry name" value="ISOVALERYL-COA DEHYDROGENASE, MITOCHONDRIAL-RELATED"/>
    <property type="match status" value="1"/>
</dbReference>
<dbReference type="InterPro" id="IPR009100">
    <property type="entry name" value="AcylCoA_DH/oxidase_NM_dom_sf"/>
</dbReference>
<evidence type="ECO:0000313" key="11">
    <source>
        <dbReference type="Proteomes" id="UP000000379"/>
    </source>
</evidence>
<dbReference type="PROSITE" id="PS00073">
    <property type="entry name" value="ACYL_COA_DH_2"/>
    <property type="match status" value="1"/>
</dbReference>
<evidence type="ECO:0000259" key="7">
    <source>
        <dbReference type="Pfam" id="PF00441"/>
    </source>
</evidence>
<dbReference type="InterPro" id="IPR006089">
    <property type="entry name" value="Acyl-CoA_DH_CS"/>
</dbReference>
<dbReference type="Proteomes" id="UP000000379">
    <property type="component" value="Chromosome"/>
</dbReference>
<evidence type="ECO:0000256" key="3">
    <source>
        <dbReference type="ARBA" id="ARBA00022630"/>
    </source>
</evidence>
<organism evidence="10 11">
    <name type="scientific">Truepera radiovictrix (strain DSM 17093 / CIP 108686 / LMG 22925 / RQ-24)</name>
    <dbReference type="NCBI Taxonomy" id="649638"/>
    <lineage>
        <taxon>Bacteria</taxon>
        <taxon>Thermotogati</taxon>
        <taxon>Deinococcota</taxon>
        <taxon>Deinococci</taxon>
        <taxon>Trueperales</taxon>
        <taxon>Trueperaceae</taxon>
        <taxon>Truepera</taxon>
    </lineage>
</organism>
<dbReference type="GO" id="GO:0050660">
    <property type="term" value="F:flavin adenine dinucleotide binding"/>
    <property type="evidence" value="ECO:0007669"/>
    <property type="project" value="InterPro"/>
</dbReference>
<dbReference type="FunFam" id="1.20.140.10:FF:000004">
    <property type="entry name" value="Acyl-CoA dehydrogenase FadE25"/>
    <property type="match status" value="1"/>
</dbReference>
<comment type="cofactor">
    <cofactor evidence="1 6">
        <name>FAD</name>
        <dbReference type="ChEBI" id="CHEBI:57692"/>
    </cofactor>
</comment>
<keyword evidence="11" id="KW-1185">Reference proteome</keyword>
<dbReference type="EMBL" id="CP002049">
    <property type="protein sequence ID" value="ADI15434.1"/>
    <property type="molecule type" value="Genomic_DNA"/>
</dbReference>
<accession>D7CSL4</accession>
<reference evidence="11" key="1">
    <citation type="submission" date="2010-05" db="EMBL/GenBank/DDBJ databases">
        <title>The complete genome of Truepera radiovictris DSM 17093.</title>
        <authorList>
            <consortium name="US DOE Joint Genome Institute (JGI-PGF)"/>
            <person name="Lucas S."/>
            <person name="Copeland A."/>
            <person name="Lapidus A."/>
            <person name="Glavina del Rio T."/>
            <person name="Dalin E."/>
            <person name="Tice H."/>
            <person name="Bruce D."/>
            <person name="Goodwin L."/>
            <person name="Pitluck S."/>
            <person name="Kyrpides N."/>
            <person name="Mavromatis K."/>
            <person name="Ovchinnikova G."/>
            <person name="Munk A.C."/>
            <person name="Detter J.C."/>
            <person name="Han C."/>
            <person name="Tapia R."/>
            <person name="Land M."/>
            <person name="Hauser L."/>
            <person name="Markowitz V."/>
            <person name="Cheng J.-F."/>
            <person name="Hugenholtz P."/>
            <person name="Woyke T."/>
            <person name="Wu D."/>
            <person name="Tindall B."/>
            <person name="Pomrenke H.G."/>
            <person name="Brambilla E."/>
            <person name="Klenk H.-P."/>
            <person name="Eisen J.A."/>
        </authorList>
    </citation>
    <scope>NUCLEOTIDE SEQUENCE [LARGE SCALE GENOMIC DNA]</scope>
    <source>
        <strain evidence="11">DSM 17093 / CIP 108686 / LMG 22925 / RQ-24</strain>
    </source>
</reference>
<dbReference type="FunFam" id="2.40.110.10:FF:000001">
    <property type="entry name" value="Acyl-CoA dehydrogenase, mitochondrial"/>
    <property type="match status" value="1"/>
</dbReference>
<keyword evidence="4 6" id="KW-0274">FAD</keyword>
<evidence type="ECO:0000256" key="1">
    <source>
        <dbReference type="ARBA" id="ARBA00001974"/>
    </source>
</evidence>
<dbReference type="HOGENOM" id="CLU_018204_0_2_0"/>
<protein>
    <submittedName>
        <fullName evidence="10">Acyl-CoA dehydrogenase domain protein</fullName>
        <ecNumber evidence="10">1.3.8.1</ecNumber>
    </submittedName>
</protein>
<evidence type="ECO:0000256" key="4">
    <source>
        <dbReference type="ARBA" id="ARBA00022827"/>
    </source>
</evidence>
<dbReference type="OrthoDB" id="9802447at2"/>
<dbReference type="PIRSF" id="PIRSF016578">
    <property type="entry name" value="HsaA"/>
    <property type="match status" value="1"/>
</dbReference>
<dbReference type="KEGG" id="tra:Trad_2324"/>
<dbReference type="PROSITE" id="PS00072">
    <property type="entry name" value="ACYL_COA_DH_1"/>
    <property type="match status" value="1"/>
</dbReference>
<dbReference type="Pfam" id="PF02771">
    <property type="entry name" value="Acyl-CoA_dh_N"/>
    <property type="match status" value="1"/>
</dbReference>
<dbReference type="InterPro" id="IPR037069">
    <property type="entry name" value="AcylCoA_DH/ox_N_sf"/>
</dbReference>
<reference evidence="10 11" key="2">
    <citation type="journal article" date="2011" name="Stand. Genomic Sci.">
        <title>Complete genome sequence of Truepera radiovictrix type strain (RQ-24).</title>
        <authorList>
            <person name="Ivanova N."/>
            <person name="Rohde C."/>
            <person name="Munk C."/>
            <person name="Nolan M."/>
            <person name="Lucas S."/>
            <person name="Del Rio T.G."/>
            <person name="Tice H."/>
            <person name="Deshpande S."/>
            <person name="Cheng J.F."/>
            <person name="Tapia R."/>
            <person name="Han C."/>
            <person name="Goodwin L."/>
            <person name="Pitluck S."/>
            <person name="Liolios K."/>
            <person name="Mavromatis K."/>
            <person name="Mikhailova N."/>
            <person name="Pati A."/>
            <person name="Chen A."/>
            <person name="Palaniappan K."/>
            <person name="Land M."/>
            <person name="Hauser L."/>
            <person name="Chang Y.J."/>
            <person name="Jeffries C.D."/>
            <person name="Brambilla E."/>
            <person name="Rohde M."/>
            <person name="Goker M."/>
            <person name="Tindall B.J."/>
            <person name="Woyke T."/>
            <person name="Bristow J."/>
            <person name="Eisen J.A."/>
            <person name="Markowitz V."/>
            <person name="Hugenholtz P."/>
            <person name="Kyrpides N.C."/>
            <person name="Klenk H.P."/>
            <person name="Lapidus A."/>
        </authorList>
    </citation>
    <scope>NUCLEOTIDE SEQUENCE [LARGE SCALE GENOMIC DNA]</scope>
    <source>
        <strain evidence="11">DSM 17093 / CIP 108686 / LMG 22925 / RQ-24</strain>
    </source>
</reference>
<dbReference type="InterPro" id="IPR036250">
    <property type="entry name" value="AcylCo_DH-like_C"/>
</dbReference>
<dbReference type="Gene3D" id="2.40.110.10">
    <property type="entry name" value="Butyryl-CoA Dehydrogenase, subunit A, domain 2"/>
    <property type="match status" value="1"/>
</dbReference>
<dbReference type="FunFam" id="1.10.540.10:FF:000002">
    <property type="entry name" value="Acyl-CoA dehydrogenase FadE19"/>
    <property type="match status" value="1"/>
</dbReference>
<dbReference type="Pfam" id="PF00441">
    <property type="entry name" value="Acyl-CoA_dh_1"/>
    <property type="match status" value="1"/>
</dbReference>
<feature type="domain" description="Acyl-CoA dehydrogenase/oxidase N-terminal" evidence="9">
    <location>
        <begin position="6"/>
        <end position="118"/>
    </location>
</feature>
<dbReference type="RefSeq" id="WP_013178797.1">
    <property type="nucleotide sequence ID" value="NC_014221.1"/>
</dbReference>
<dbReference type="Gene3D" id="1.20.140.10">
    <property type="entry name" value="Butyryl-CoA Dehydrogenase, subunit A, domain 3"/>
    <property type="match status" value="1"/>
</dbReference>
<gene>
    <name evidence="10" type="ordered locus">Trad_2324</name>
</gene>
<sequence length="381" mass="41122">MEFALSEDLLMMQRTVRDFAQKEIAPIAAELDRYPRFPWPTLRKMGELGLLGMTTPECYGGLGLGTLDYVVMLEEISAADASHGTIMSVTSGLPQTMLVHYGTEAQKARYLPKLASGEWIGAFCLSEPHAGSDAAAITTRARKVEGGYVLSGTKAWITSGGEAQVYLVMAKTDPSAGPRGVSCFVVDKGTPGMHFGKPEEKLGQHAATTTSVIFEDCFVPDGALVGPKGQGLVIALESLDGGRIGIAAQAVGIARAALEAALAYAGERRTFGKPIREHQGVAFKLADMATRVDAARLLTQRAAWLKDHGYRVTQEASMAKLFASETASFVTHAALQVLGGYGYSKDYPVERYFRDARVTEIYEGTSEIQRIVIARQLYREA</sequence>
<evidence type="ECO:0000256" key="5">
    <source>
        <dbReference type="ARBA" id="ARBA00023002"/>
    </source>
</evidence>
<dbReference type="InterPro" id="IPR006091">
    <property type="entry name" value="Acyl-CoA_Oxase/DH_mid-dom"/>
</dbReference>
<dbReference type="GO" id="GO:0016937">
    <property type="term" value="F:short-chain fatty acyl-CoA dehydrogenase activity"/>
    <property type="evidence" value="ECO:0007669"/>
    <property type="project" value="UniProtKB-EC"/>
</dbReference>
<dbReference type="InterPro" id="IPR046373">
    <property type="entry name" value="Acyl-CoA_Oxase/DH_mid-dom_sf"/>
</dbReference>
<dbReference type="Pfam" id="PF02770">
    <property type="entry name" value="Acyl-CoA_dh_M"/>
    <property type="match status" value="1"/>
</dbReference>